<gene>
    <name evidence="7" type="ORF">EJO50_14035</name>
</gene>
<evidence type="ECO:0000256" key="4">
    <source>
        <dbReference type="ARBA" id="ARBA00022989"/>
    </source>
</evidence>
<evidence type="ECO:0000313" key="7">
    <source>
        <dbReference type="EMBL" id="AZN37501.1"/>
    </source>
</evidence>
<evidence type="ECO:0000256" key="6">
    <source>
        <dbReference type="RuleBase" id="RU363076"/>
    </source>
</evidence>
<proteinExistence type="inferred from homology"/>
<dbReference type="CDD" id="cd06662">
    <property type="entry name" value="SURF1"/>
    <property type="match status" value="1"/>
</dbReference>
<dbReference type="InterPro" id="IPR045214">
    <property type="entry name" value="Surf1/Surf4"/>
</dbReference>
<evidence type="ECO:0000256" key="5">
    <source>
        <dbReference type="ARBA" id="ARBA00023136"/>
    </source>
</evidence>
<dbReference type="KEGG" id="iod:EJO50_14035"/>
<keyword evidence="3 6" id="KW-0812">Transmembrane</keyword>
<organism evidence="7 8">
    <name type="scientific">Iodobacter ciconiae</name>
    <dbReference type="NCBI Taxonomy" id="2496266"/>
    <lineage>
        <taxon>Bacteria</taxon>
        <taxon>Pseudomonadati</taxon>
        <taxon>Pseudomonadota</taxon>
        <taxon>Betaproteobacteria</taxon>
        <taxon>Neisseriales</taxon>
        <taxon>Chitinibacteraceae</taxon>
        <taxon>Iodobacter</taxon>
    </lineage>
</organism>
<dbReference type="PROSITE" id="PS50895">
    <property type="entry name" value="SURF1"/>
    <property type="match status" value="1"/>
</dbReference>
<keyword evidence="4 6" id="KW-1133">Transmembrane helix</keyword>
<dbReference type="OrthoDB" id="9789940at2"/>
<comment type="caution">
    <text evidence="6">Lacks conserved residue(s) required for the propagation of feature annotation.</text>
</comment>
<feature type="transmembrane region" description="Helical" evidence="6">
    <location>
        <begin position="210"/>
        <end position="230"/>
    </location>
</feature>
<keyword evidence="8" id="KW-1185">Reference proteome</keyword>
<accession>A0A3S8ZVK2</accession>
<keyword evidence="5 6" id="KW-0472">Membrane</keyword>
<dbReference type="AlphaFoldDB" id="A0A3S8ZVK2"/>
<evidence type="ECO:0000256" key="1">
    <source>
        <dbReference type="ARBA" id="ARBA00004370"/>
    </source>
</evidence>
<name>A0A3S8ZVK2_9NEIS</name>
<evidence type="ECO:0000256" key="2">
    <source>
        <dbReference type="ARBA" id="ARBA00007165"/>
    </source>
</evidence>
<dbReference type="Pfam" id="PF02104">
    <property type="entry name" value="SURF1"/>
    <property type="match status" value="1"/>
</dbReference>
<sequence>MMIIRSRMMATIFMENPPSTPILAQRRRYALVSLAILILITFYMGLWQLSRAHDKQILITQLTKQEALAPLPWAKGTPPLFRPIKLIGQWLPQAQILLDHRIEAGQIGYHVITPFQLSDQSIVLINRGWWPDAQPPKAGASTIVNAQPWPRYVELANTPPKDHIFQNLHPERFAAWSKLPQPVAYALMQAGEKGLIVQHSQPAIPPERHLAYTATWWGMTLAGIFLWIRFKWETR</sequence>
<keyword evidence="6" id="KW-1003">Cell membrane</keyword>
<protein>
    <recommendedName>
        <fullName evidence="6">SURF1-like protein</fullName>
    </recommendedName>
</protein>
<dbReference type="Proteomes" id="UP000282438">
    <property type="component" value="Chromosome"/>
</dbReference>
<comment type="subcellular location">
    <subcellularLocation>
        <location evidence="6">Cell membrane</location>
        <topology evidence="6">Multi-pass membrane protein</topology>
    </subcellularLocation>
    <subcellularLocation>
        <location evidence="1">Membrane</location>
    </subcellularLocation>
</comment>
<dbReference type="InterPro" id="IPR002994">
    <property type="entry name" value="Surf1/Shy1"/>
</dbReference>
<dbReference type="GO" id="GO:0005886">
    <property type="term" value="C:plasma membrane"/>
    <property type="evidence" value="ECO:0007669"/>
    <property type="project" value="UniProtKB-SubCell"/>
</dbReference>
<evidence type="ECO:0000256" key="3">
    <source>
        <dbReference type="ARBA" id="ARBA00022692"/>
    </source>
</evidence>
<dbReference type="PANTHER" id="PTHR23427:SF2">
    <property type="entry name" value="SURFEIT LOCUS PROTEIN 1"/>
    <property type="match status" value="1"/>
</dbReference>
<dbReference type="EMBL" id="CP034433">
    <property type="protein sequence ID" value="AZN37501.1"/>
    <property type="molecule type" value="Genomic_DNA"/>
</dbReference>
<evidence type="ECO:0000313" key="8">
    <source>
        <dbReference type="Proteomes" id="UP000282438"/>
    </source>
</evidence>
<reference evidence="7 8" key="1">
    <citation type="submission" date="2018-12" db="EMBL/GenBank/DDBJ databases">
        <title>Complete genome sequence of Iodobacter sp. H11R3.</title>
        <authorList>
            <person name="Bae J.-W."/>
        </authorList>
    </citation>
    <scope>NUCLEOTIDE SEQUENCE [LARGE SCALE GENOMIC DNA]</scope>
    <source>
        <strain evidence="7 8">H11R3</strain>
    </source>
</reference>
<comment type="similarity">
    <text evidence="2 6">Belongs to the SURF1 family.</text>
</comment>
<dbReference type="PANTHER" id="PTHR23427">
    <property type="entry name" value="SURFEIT LOCUS PROTEIN"/>
    <property type="match status" value="1"/>
</dbReference>